<evidence type="ECO:0000256" key="3">
    <source>
        <dbReference type="SAM" id="SignalP"/>
    </source>
</evidence>
<comment type="caution">
    <text evidence="5">The sequence shown here is derived from an EMBL/GenBank/DDBJ whole genome shotgun (WGS) entry which is preliminary data.</text>
</comment>
<dbReference type="Pfam" id="PF14257">
    <property type="entry name" value="DUF4349"/>
    <property type="match status" value="1"/>
</dbReference>
<proteinExistence type="predicted"/>
<feature type="compositionally biased region" description="Low complexity" evidence="1">
    <location>
        <begin position="30"/>
        <end position="57"/>
    </location>
</feature>
<feature type="domain" description="DUF4349" evidence="4">
    <location>
        <begin position="73"/>
        <end position="280"/>
    </location>
</feature>
<feature type="region of interest" description="Disordered" evidence="1">
    <location>
        <begin position="28"/>
        <end position="70"/>
    </location>
</feature>
<dbReference type="EMBL" id="BAABDK010000001">
    <property type="protein sequence ID" value="GAA4021956.1"/>
    <property type="molecule type" value="Genomic_DNA"/>
</dbReference>
<dbReference type="PROSITE" id="PS51257">
    <property type="entry name" value="PROKAR_LIPOPROTEIN"/>
    <property type="match status" value="1"/>
</dbReference>
<keyword evidence="3" id="KW-0732">Signal</keyword>
<keyword evidence="2" id="KW-0472">Membrane</keyword>
<feature type="signal peptide" evidence="3">
    <location>
        <begin position="1"/>
        <end position="20"/>
    </location>
</feature>
<dbReference type="Proteomes" id="UP001501469">
    <property type="component" value="Unassembled WGS sequence"/>
</dbReference>
<organism evidence="5 6">
    <name type="scientific">Hymenobacter glaciei</name>
    <dbReference type="NCBI Taxonomy" id="877209"/>
    <lineage>
        <taxon>Bacteria</taxon>
        <taxon>Pseudomonadati</taxon>
        <taxon>Bacteroidota</taxon>
        <taxon>Cytophagia</taxon>
        <taxon>Cytophagales</taxon>
        <taxon>Hymenobacteraceae</taxon>
        <taxon>Hymenobacter</taxon>
    </lineage>
</organism>
<evidence type="ECO:0000256" key="1">
    <source>
        <dbReference type="SAM" id="MobiDB-lite"/>
    </source>
</evidence>
<keyword evidence="2" id="KW-1133">Transmembrane helix</keyword>
<evidence type="ECO:0000313" key="6">
    <source>
        <dbReference type="Proteomes" id="UP001501469"/>
    </source>
</evidence>
<sequence>MKYLIIPVLLGLGLAGCSQAKSDEAVAATEQAPAQPSASISAPATAARSATTREAQSGATESVATAKAQPGHSVAYQAELKMAVDDFDKATDRVNELLERHGAYLGSAHETRAEGQRRQEMMLQVPPRQFVALVSALGRLGHIENKDITAADITADALAAAAQLDEQQAAEAQTRQQLARAGTPAERARLESEMRRQRAETGTTQAQLHQFGARATWAALTLRYYQVLPAAEPSAPQPPVAPRFRQAFGWGWALLMELAVGLAYTWPALLLAALGAWGLRRWRLRQSLPA</sequence>
<feature type="transmembrane region" description="Helical" evidence="2">
    <location>
        <begin position="250"/>
        <end position="277"/>
    </location>
</feature>
<evidence type="ECO:0000256" key="2">
    <source>
        <dbReference type="SAM" id="Phobius"/>
    </source>
</evidence>
<reference evidence="6" key="1">
    <citation type="journal article" date="2019" name="Int. J. Syst. Evol. Microbiol.">
        <title>The Global Catalogue of Microorganisms (GCM) 10K type strain sequencing project: providing services to taxonomists for standard genome sequencing and annotation.</title>
        <authorList>
            <consortium name="The Broad Institute Genomics Platform"/>
            <consortium name="The Broad Institute Genome Sequencing Center for Infectious Disease"/>
            <person name="Wu L."/>
            <person name="Ma J."/>
        </authorList>
    </citation>
    <scope>NUCLEOTIDE SEQUENCE [LARGE SCALE GENOMIC DNA]</scope>
    <source>
        <strain evidence="6">JCM 17225</strain>
    </source>
</reference>
<keyword evidence="2" id="KW-0812">Transmembrane</keyword>
<name>A0ABP7T7R6_9BACT</name>
<protein>
    <recommendedName>
        <fullName evidence="4">DUF4349 domain-containing protein</fullName>
    </recommendedName>
</protein>
<gene>
    <name evidence="5" type="ORF">GCM10022409_02090</name>
</gene>
<dbReference type="InterPro" id="IPR025645">
    <property type="entry name" value="DUF4349"/>
</dbReference>
<feature type="chain" id="PRO_5046767590" description="DUF4349 domain-containing protein" evidence="3">
    <location>
        <begin position="21"/>
        <end position="290"/>
    </location>
</feature>
<dbReference type="RefSeq" id="WP_345049250.1">
    <property type="nucleotide sequence ID" value="NZ_BAABDK010000001.1"/>
</dbReference>
<evidence type="ECO:0000313" key="5">
    <source>
        <dbReference type="EMBL" id="GAA4021956.1"/>
    </source>
</evidence>
<accession>A0ABP7T7R6</accession>
<keyword evidence="6" id="KW-1185">Reference proteome</keyword>
<evidence type="ECO:0000259" key="4">
    <source>
        <dbReference type="Pfam" id="PF14257"/>
    </source>
</evidence>